<gene>
    <name evidence="3" type="ORF">HYFRA_00002969</name>
</gene>
<keyword evidence="1" id="KW-0732">Signal</keyword>
<dbReference type="OrthoDB" id="3632757at2759"/>
<comment type="caution">
    <text evidence="3">The sequence shown here is derived from an EMBL/GenBank/DDBJ whole genome shotgun (WGS) entry which is preliminary data.</text>
</comment>
<feature type="chain" id="PRO_5040409743" description="Peptidase M24 domain-containing protein" evidence="1">
    <location>
        <begin position="19"/>
        <end position="441"/>
    </location>
</feature>
<evidence type="ECO:0000313" key="4">
    <source>
        <dbReference type="Proteomes" id="UP000696280"/>
    </source>
</evidence>
<keyword evidence="4" id="KW-1185">Reference proteome</keyword>
<dbReference type="InterPro" id="IPR000994">
    <property type="entry name" value="Pept_M24"/>
</dbReference>
<dbReference type="Proteomes" id="UP000696280">
    <property type="component" value="Unassembled WGS sequence"/>
</dbReference>
<dbReference type="AlphaFoldDB" id="A0A9N9KP58"/>
<name>A0A9N9KP58_9HELO</name>
<sequence length="441" mass="50201">MILSRFISTLLFFPFTLATQRQIAKYHHLPPLREQAAIQDAWTAERISNIPNILKKYNVDAWLMTQKEYAEDTVFWSLKSATQFSARRRTVDLFIANASPGTKSSYNWIDNTNEVWTELLDILESQNVSRIAINADEGSAFSSGLHVGELEVLRNKLGEGWAEKFVVERMVAVEFVATMVEGRLEWYRKLQETAWAMITEGFSSSVIEPGKTTTTDVEWWLREKILQMNYTTWFQPTVSVLGEKSPFEIASTGPPVIEYGDLLHVDFGVTALGMNTDTQHLAYVLRPGETEEDITTGYLEGLKKVNRLQDILKSNMVVGVSGNEVLKKSLAQMRSEGMEGRIYSHPIGDWGHAAGALIGMFNLQDSVATLGDLPILKSMYYSVELYAEHFVPERNVTIPFFLEEDVYWDKETGAFEWVVGRQEKFHLIDTRKKSTIRVLEL</sequence>
<dbReference type="EMBL" id="CAJVRL010000038">
    <property type="protein sequence ID" value="CAG8950756.1"/>
    <property type="molecule type" value="Genomic_DNA"/>
</dbReference>
<feature type="domain" description="Peptidase M24" evidence="2">
    <location>
        <begin position="188"/>
        <end position="385"/>
    </location>
</feature>
<evidence type="ECO:0000259" key="2">
    <source>
        <dbReference type="Pfam" id="PF00557"/>
    </source>
</evidence>
<reference evidence="3" key="1">
    <citation type="submission" date="2021-07" db="EMBL/GenBank/DDBJ databases">
        <authorList>
            <person name="Durling M."/>
        </authorList>
    </citation>
    <scope>NUCLEOTIDE SEQUENCE</scope>
</reference>
<dbReference type="SUPFAM" id="SSF55920">
    <property type="entry name" value="Creatinase/aminopeptidase"/>
    <property type="match status" value="1"/>
</dbReference>
<evidence type="ECO:0000256" key="1">
    <source>
        <dbReference type="SAM" id="SignalP"/>
    </source>
</evidence>
<organism evidence="3 4">
    <name type="scientific">Hymenoscyphus fraxineus</name>
    <dbReference type="NCBI Taxonomy" id="746836"/>
    <lineage>
        <taxon>Eukaryota</taxon>
        <taxon>Fungi</taxon>
        <taxon>Dikarya</taxon>
        <taxon>Ascomycota</taxon>
        <taxon>Pezizomycotina</taxon>
        <taxon>Leotiomycetes</taxon>
        <taxon>Helotiales</taxon>
        <taxon>Helotiaceae</taxon>
        <taxon>Hymenoscyphus</taxon>
    </lineage>
</organism>
<proteinExistence type="predicted"/>
<dbReference type="Pfam" id="PF00557">
    <property type="entry name" value="Peptidase_M24"/>
    <property type="match status" value="1"/>
</dbReference>
<dbReference type="InterPro" id="IPR036005">
    <property type="entry name" value="Creatinase/aminopeptidase-like"/>
</dbReference>
<evidence type="ECO:0000313" key="3">
    <source>
        <dbReference type="EMBL" id="CAG8950756.1"/>
    </source>
</evidence>
<dbReference type="Gene3D" id="3.90.230.10">
    <property type="entry name" value="Creatinase/methionine aminopeptidase superfamily"/>
    <property type="match status" value="1"/>
</dbReference>
<accession>A0A9N9KP58</accession>
<feature type="signal peptide" evidence="1">
    <location>
        <begin position="1"/>
        <end position="18"/>
    </location>
</feature>
<protein>
    <recommendedName>
        <fullName evidence="2">Peptidase M24 domain-containing protein</fullName>
    </recommendedName>
</protein>